<sequence>MVGYRETDGERESNVIVLLNGPFGGGKSTTAELLVEQVPGSRLFDPEEIGFMLRHLLPEYPGDFQDLPPWRALFHAAAAQVHAFTGQALIAPMSILRREYAEEVETGLRSRGLGVHRVVLAPERSVLEERVAGHDVAPGHPEASEDARAFRRSKVDPFYEAYQEWLREWADVVVDNTRLTPPQAADRVLAGLPDLLVHGAISG</sequence>
<protein>
    <submittedName>
        <fullName evidence="1">Uncharacterized protein</fullName>
    </submittedName>
</protein>
<dbReference type="RefSeq" id="WP_184362815.1">
    <property type="nucleotide sequence ID" value="NZ_BAAAKM010000103.1"/>
</dbReference>
<evidence type="ECO:0000313" key="1">
    <source>
        <dbReference type="EMBL" id="MBB5490015.1"/>
    </source>
</evidence>
<name>A0A840WDF5_9ACTN</name>
<gene>
    <name evidence="1" type="ORF">HNR07_001152</name>
</gene>
<evidence type="ECO:0000313" key="2">
    <source>
        <dbReference type="Proteomes" id="UP000579647"/>
    </source>
</evidence>
<accession>A0A840WDF5</accession>
<proteinExistence type="predicted"/>
<organism evidence="1 2">
    <name type="scientific">Nocardiopsis metallicus</name>
    <dbReference type="NCBI Taxonomy" id="179819"/>
    <lineage>
        <taxon>Bacteria</taxon>
        <taxon>Bacillati</taxon>
        <taxon>Actinomycetota</taxon>
        <taxon>Actinomycetes</taxon>
        <taxon>Streptosporangiales</taxon>
        <taxon>Nocardiopsidaceae</taxon>
        <taxon>Nocardiopsis</taxon>
    </lineage>
</organism>
<dbReference type="EMBL" id="JACHDO010000001">
    <property type="protein sequence ID" value="MBB5490015.1"/>
    <property type="molecule type" value="Genomic_DNA"/>
</dbReference>
<reference evidence="1 2" key="1">
    <citation type="submission" date="2020-08" db="EMBL/GenBank/DDBJ databases">
        <title>Sequencing the genomes of 1000 actinobacteria strains.</title>
        <authorList>
            <person name="Klenk H.-P."/>
        </authorList>
    </citation>
    <scope>NUCLEOTIDE SEQUENCE [LARGE SCALE GENOMIC DNA]</scope>
    <source>
        <strain evidence="1 2">DSM 44598</strain>
    </source>
</reference>
<dbReference type="Proteomes" id="UP000579647">
    <property type="component" value="Unassembled WGS sequence"/>
</dbReference>
<dbReference type="AlphaFoldDB" id="A0A840WDF5"/>
<dbReference type="Gene3D" id="3.40.50.300">
    <property type="entry name" value="P-loop containing nucleotide triphosphate hydrolases"/>
    <property type="match status" value="1"/>
</dbReference>
<dbReference type="SUPFAM" id="SSF52540">
    <property type="entry name" value="P-loop containing nucleoside triphosphate hydrolases"/>
    <property type="match status" value="1"/>
</dbReference>
<keyword evidence="2" id="KW-1185">Reference proteome</keyword>
<dbReference type="InterPro" id="IPR027417">
    <property type="entry name" value="P-loop_NTPase"/>
</dbReference>
<comment type="caution">
    <text evidence="1">The sequence shown here is derived from an EMBL/GenBank/DDBJ whole genome shotgun (WGS) entry which is preliminary data.</text>
</comment>